<keyword evidence="3" id="KW-1185">Reference proteome</keyword>
<reference evidence="2 3" key="1">
    <citation type="journal article" date="2016" name="Int. J. Syst. Evol. Microbiol.">
        <title>Arsenicitalea aurantiaca gen. nov., sp. nov., a new member of the family Hyphomicrobiaceae, isolated from high-arsenic sediment.</title>
        <authorList>
            <person name="Mu Y."/>
            <person name="Zhou L."/>
            <person name="Zeng X.C."/>
            <person name="Liu L."/>
            <person name="Pan Y."/>
            <person name="Chen X."/>
            <person name="Wang J."/>
            <person name="Li S."/>
            <person name="Li W.J."/>
            <person name="Wang Y."/>
        </authorList>
    </citation>
    <scope>NUCLEOTIDE SEQUENCE [LARGE SCALE GENOMIC DNA]</scope>
    <source>
        <strain evidence="2 3">42-50</strain>
    </source>
</reference>
<evidence type="ECO:0000313" key="2">
    <source>
        <dbReference type="EMBL" id="RUT30039.1"/>
    </source>
</evidence>
<protein>
    <submittedName>
        <fullName evidence="2">Uncharacterized protein</fullName>
    </submittedName>
</protein>
<proteinExistence type="predicted"/>
<comment type="caution">
    <text evidence="2">The sequence shown here is derived from an EMBL/GenBank/DDBJ whole genome shotgun (WGS) entry which is preliminary data.</text>
</comment>
<evidence type="ECO:0000256" key="1">
    <source>
        <dbReference type="SAM" id="MobiDB-lite"/>
    </source>
</evidence>
<sequence length="70" mass="8396">MPYRTGSIHQDDTISADRDPQRSKEIPEVNTRQRDAPAGVVCVWRWQRWSPYRLEAQWPEKREDERCLKA</sequence>
<dbReference type="AlphaFoldDB" id="A0A433X7K3"/>
<dbReference type="Proteomes" id="UP000281547">
    <property type="component" value="Unassembled WGS sequence"/>
</dbReference>
<organism evidence="2 3">
    <name type="scientific">Arsenicitalea aurantiaca</name>
    <dbReference type="NCBI Taxonomy" id="1783274"/>
    <lineage>
        <taxon>Bacteria</taxon>
        <taxon>Pseudomonadati</taxon>
        <taxon>Pseudomonadota</taxon>
        <taxon>Alphaproteobacteria</taxon>
        <taxon>Hyphomicrobiales</taxon>
        <taxon>Devosiaceae</taxon>
        <taxon>Arsenicitalea</taxon>
    </lineage>
</organism>
<dbReference type="EMBL" id="RZNJ01000004">
    <property type="protein sequence ID" value="RUT30039.1"/>
    <property type="molecule type" value="Genomic_DNA"/>
</dbReference>
<gene>
    <name evidence="2" type="ORF">EMQ25_11950</name>
</gene>
<accession>A0A433X7K3</accession>
<name>A0A433X7K3_9HYPH</name>
<evidence type="ECO:0000313" key="3">
    <source>
        <dbReference type="Proteomes" id="UP000281547"/>
    </source>
</evidence>
<feature type="compositionally biased region" description="Basic and acidic residues" evidence="1">
    <location>
        <begin position="9"/>
        <end position="34"/>
    </location>
</feature>
<feature type="region of interest" description="Disordered" evidence="1">
    <location>
        <begin position="1"/>
        <end position="34"/>
    </location>
</feature>